<gene>
    <name evidence="2" type="ORF">DM298_05685</name>
</gene>
<dbReference type="InterPro" id="IPR000305">
    <property type="entry name" value="GIY-YIG_endonuc"/>
</dbReference>
<dbReference type="PROSITE" id="PS50164">
    <property type="entry name" value="GIY_YIG"/>
    <property type="match status" value="1"/>
</dbReference>
<sequence>MVKFESFAIDFCIIRLLILAFKGDTIALSKSALKDPIIYPVKYDINTATELNDQIRNQFSDDENKQSLLIDYPTVYIIDDPEKVNQYTVYVGETNDIQRRTIQHLDADPKEREDFFKLKNAKDVKMYVIGHEHFNKSMTLDVENRLMQYLSSVPAVKKLNNRRHNEQNKYYDSQEFNDLFDKIWKKLGKQDPKLFPAKKILESSALFKVSPFNKLTDEQLRAKTEIIDKINQALVEQRNKNVENGQLILVEGDAGSGKTVLMSNIFYDLVHEDQLNDKEEPDSHKKLSVSMLVNQDEQLKVYADISRKLFEKDDKVTVEKPVSFIKHVQPDEKVDIALIDEAHLLLTQSSQSYSNDKRYPDVKVGTNMLKDIVKRAKVVMAVFDPKQVLSTSAVWTGNKFKELEKSIGEKNIIHLHNQMRIDASPQTVKWIRDLVDKGIVGKIPKDPTYEIKIFKSPAEMQKAIEKKDKDHNNGISRMVATFDWDYSGGKRKLPKGQDYWEVSENGWKMPWNKEINTRDKFERRHHSKNHVKYSDLSWAEKDYTIDEIGSTYTVQGFDLNYVGVELGPSVKYRNRKIVHDPSESKNSKATQKRNSTESYADELLKNEFNVLMTRGVHGLYIHAVDPELQAALEKAAE</sequence>
<dbReference type="Pfam" id="PF09848">
    <property type="entry name" value="SLFN-g3_helicase"/>
    <property type="match status" value="1"/>
</dbReference>
<dbReference type="CDD" id="cd10439">
    <property type="entry name" value="GIY-YIG_COG3410"/>
    <property type="match status" value="1"/>
</dbReference>
<dbReference type="PROSITE" id="PS00268">
    <property type="entry name" value="CECROPIN"/>
    <property type="match status" value="1"/>
</dbReference>
<accession>A0A5B8EDK7</accession>
<feature type="domain" description="GIY-YIG" evidence="1">
    <location>
        <begin position="71"/>
        <end position="162"/>
    </location>
</feature>
<evidence type="ECO:0000313" key="2">
    <source>
        <dbReference type="EMBL" id="QDD70402.1"/>
    </source>
</evidence>
<dbReference type="GO" id="GO:0004527">
    <property type="term" value="F:exonuclease activity"/>
    <property type="evidence" value="ECO:0007669"/>
    <property type="project" value="UniProtKB-KW"/>
</dbReference>
<dbReference type="SUPFAM" id="SSF52540">
    <property type="entry name" value="P-loop containing nucleoside triphosphate hydrolases"/>
    <property type="match status" value="1"/>
</dbReference>
<evidence type="ECO:0000259" key="1">
    <source>
        <dbReference type="PROSITE" id="PS50164"/>
    </source>
</evidence>
<keyword evidence="2" id="KW-0269">Exonuclease</keyword>
<name>A0A5B8EDK7_LACAM</name>
<proteinExistence type="predicted"/>
<dbReference type="AlphaFoldDB" id="A0A5B8EDK7"/>
<protein>
    <submittedName>
        <fullName evidence="2">ATP-dependent exonuclease</fullName>
    </submittedName>
</protein>
<dbReference type="EMBL" id="CP029754">
    <property type="protein sequence ID" value="QDD70402.1"/>
    <property type="molecule type" value="Genomic_DNA"/>
</dbReference>
<keyword evidence="2" id="KW-0540">Nuclease</keyword>
<dbReference type="Pfam" id="PF01541">
    <property type="entry name" value="GIY-YIG"/>
    <property type="match status" value="1"/>
</dbReference>
<keyword evidence="2" id="KW-0378">Hydrolase</keyword>
<reference evidence="2 3" key="1">
    <citation type="submission" date="2018-06" db="EMBL/GenBank/DDBJ databases">
        <title>Complete genome sequnece of Lactobacillus amylovorus PMRA3.</title>
        <authorList>
            <person name="Nam Y.-D."/>
            <person name="Chung W.-H."/>
            <person name="Park Y.S."/>
            <person name="Kang J."/>
        </authorList>
    </citation>
    <scope>NUCLEOTIDE SEQUENCE [LARGE SCALE GENOMIC DNA]</scope>
    <source>
        <strain evidence="2 3">PMRA3</strain>
    </source>
</reference>
<dbReference type="Gene3D" id="3.40.50.300">
    <property type="entry name" value="P-loop containing nucleotide triphosphate hydrolases"/>
    <property type="match status" value="1"/>
</dbReference>
<dbReference type="InterPro" id="IPR018647">
    <property type="entry name" value="SLFN_3-like_DNA/RNA_helicase"/>
</dbReference>
<organism evidence="2 3">
    <name type="scientific">Lactobacillus amylovorus</name>
    <dbReference type="NCBI Taxonomy" id="1604"/>
    <lineage>
        <taxon>Bacteria</taxon>
        <taxon>Bacillati</taxon>
        <taxon>Bacillota</taxon>
        <taxon>Bacilli</taxon>
        <taxon>Lactobacillales</taxon>
        <taxon>Lactobacillaceae</taxon>
        <taxon>Lactobacillus</taxon>
    </lineage>
</organism>
<evidence type="ECO:0000313" key="3">
    <source>
        <dbReference type="Proteomes" id="UP000312326"/>
    </source>
</evidence>
<dbReference type="Proteomes" id="UP000312326">
    <property type="component" value="Chromosome"/>
</dbReference>
<dbReference type="InterPro" id="IPR027417">
    <property type="entry name" value="P-loop_NTPase"/>
</dbReference>